<organism evidence="8 9">
    <name type="scientific">Tepiditoga spiralis</name>
    <dbReference type="NCBI Taxonomy" id="2108365"/>
    <lineage>
        <taxon>Bacteria</taxon>
        <taxon>Thermotogati</taxon>
        <taxon>Thermotogota</taxon>
        <taxon>Thermotogae</taxon>
        <taxon>Petrotogales</taxon>
        <taxon>Petrotogaceae</taxon>
        <taxon>Tepiditoga</taxon>
    </lineage>
</organism>
<dbReference type="InterPro" id="IPR011268">
    <property type="entry name" value="Purine_phosphorylase"/>
</dbReference>
<dbReference type="FunCoup" id="A0A7G1G9W2">
    <property type="interactions" value="246"/>
</dbReference>
<dbReference type="UniPathway" id="UPA00606"/>
<feature type="binding site" evidence="6">
    <location>
        <position position="111"/>
    </location>
    <ligand>
        <name>phosphate</name>
        <dbReference type="ChEBI" id="CHEBI:43474"/>
    </ligand>
</feature>
<feature type="binding site" evidence="6">
    <location>
        <begin position="79"/>
        <end position="81"/>
    </location>
    <ligand>
        <name>phosphate</name>
        <dbReference type="ChEBI" id="CHEBI:43474"/>
    </ligand>
</feature>
<evidence type="ECO:0000256" key="1">
    <source>
        <dbReference type="ARBA" id="ARBA00005058"/>
    </source>
</evidence>
<protein>
    <recommendedName>
        <fullName evidence="5">Purine nucleoside phosphorylase</fullName>
        <ecNumber evidence="5">2.4.2.1</ecNumber>
    </recommendedName>
    <alternativeName>
        <fullName evidence="5">Inosine-guanosine phosphorylase</fullName>
    </alternativeName>
</protein>
<feature type="binding site" evidence="6">
    <location>
        <position position="28"/>
    </location>
    <ligand>
        <name>phosphate</name>
        <dbReference type="ChEBI" id="CHEBI:43474"/>
    </ligand>
</feature>
<dbReference type="GO" id="GO:0009116">
    <property type="term" value="P:nucleoside metabolic process"/>
    <property type="evidence" value="ECO:0007669"/>
    <property type="project" value="InterPro"/>
</dbReference>
<dbReference type="SUPFAM" id="SSF53167">
    <property type="entry name" value="Purine and uridine phosphorylases"/>
    <property type="match status" value="1"/>
</dbReference>
<evidence type="ECO:0000256" key="2">
    <source>
        <dbReference type="ARBA" id="ARBA00006751"/>
    </source>
</evidence>
<dbReference type="RefSeq" id="WP_190614929.1">
    <property type="nucleotide sequence ID" value="NZ_AP018712.1"/>
</dbReference>
<dbReference type="NCBIfam" id="NF006054">
    <property type="entry name" value="PRK08202.1"/>
    <property type="match status" value="1"/>
</dbReference>
<dbReference type="GO" id="GO:0005737">
    <property type="term" value="C:cytoplasm"/>
    <property type="evidence" value="ECO:0007669"/>
    <property type="project" value="TreeGrafter"/>
</dbReference>
<proteinExistence type="inferred from homology"/>
<evidence type="ECO:0000256" key="3">
    <source>
        <dbReference type="ARBA" id="ARBA00022676"/>
    </source>
</evidence>
<evidence type="ECO:0000256" key="6">
    <source>
        <dbReference type="PIRSR" id="PIRSR000477-2"/>
    </source>
</evidence>
<evidence type="ECO:0000256" key="4">
    <source>
        <dbReference type="ARBA" id="ARBA00022679"/>
    </source>
</evidence>
<dbReference type="NCBIfam" id="TIGR01700">
    <property type="entry name" value="PNPH"/>
    <property type="match status" value="1"/>
</dbReference>
<feature type="binding site" evidence="6">
    <location>
        <position position="232"/>
    </location>
    <ligand>
        <name>a purine D-ribonucleoside</name>
        <dbReference type="ChEBI" id="CHEBI:142355"/>
    </ligand>
</feature>
<evidence type="ECO:0000313" key="9">
    <source>
        <dbReference type="Proteomes" id="UP000516361"/>
    </source>
</evidence>
<dbReference type="NCBIfam" id="TIGR01697">
    <property type="entry name" value="PNPH-PUNA-XAPA"/>
    <property type="match status" value="1"/>
</dbReference>
<feature type="domain" description="Nucleoside phosphorylase" evidence="7">
    <location>
        <begin position="22"/>
        <end position="266"/>
    </location>
</feature>
<comment type="pathway">
    <text evidence="1 5">Purine metabolism; purine nucleoside salvage.</text>
</comment>
<sequence length="269" mass="29667">MVGRVKKAVEYILEKIEEKPIIGLILGSGLGYIADKIENKKEIKYEDIPYFPNSTVSGHEGKLIIGNLEGIPVIALKGRFHAYEGHKLSKIIFPVYVMKELGVRGLILTNAAGGINRTFKPGDIVANTDFINFAINPLIGPNDEELGPRFPSMAKPIDKKWFERIKINCFENGIEIKEGTYIWMLGPTYETPAEIKMAANFGADLVGMSTVPEVIAANHTGIKVVSFSAVTNMAAGILPKPLNHKEVIEVADKIKDKFELVVKTSIKLF</sequence>
<comment type="similarity">
    <text evidence="2 5">Belongs to the PNP/MTAP phosphorylase family.</text>
</comment>
<dbReference type="EC" id="2.4.2.1" evidence="5"/>
<gene>
    <name evidence="8" type="primary">deoD_2</name>
    <name evidence="8" type="ORF">OSSY52_22150</name>
</gene>
<dbReference type="KEGG" id="ocy:OSSY52_22150"/>
<evidence type="ECO:0000313" key="8">
    <source>
        <dbReference type="EMBL" id="BBE32074.1"/>
    </source>
</evidence>
<dbReference type="CDD" id="cd09009">
    <property type="entry name" value="PNP-EcPNPII_like"/>
    <property type="match status" value="1"/>
</dbReference>
<dbReference type="InterPro" id="IPR035994">
    <property type="entry name" value="Nucleoside_phosphorylase_sf"/>
</dbReference>
<dbReference type="Gene3D" id="3.40.50.1580">
    <property type="entry name" value="Nucleoside phosphorylase domain"/>
    <property type="match status" value="1"/>
</dbReference>
<keyword evidence="9" id="KW-1185">Reference proteome</keyword>
<accession>A0A7G1G9W2</accession>
<evidence type="ECO:0000259" key="7">
    <source>
        <dbReference type="Pfam" id="PF01048"/>
    </source>
</evidence>
<dbReference type="Pfam" id="PF01048">
    <property type="entry name" value="PNP_UDP_1"/>
    <property type="match status" value="1"/>
</dbReference>
<dbReference type="PIRSF" id="PIRSF000477">
    <property type="entry name" value="PurNPase"/>
    <property type="match status" value="1"/>
</dbReference>
<dbReference type="InterPro" id="IPR000845">
    <property type="entry name" value="Nucleoside_phosphorylase_d"/>
</dbReference>
<dbReference type="EMBL" id="AP018712">
    <property type="protein sequence ID" value="BBE32074.1"/>
    <property type="molecule type" value="Genomic_DNA"/>
</dbReference>
<dbReference type="GO" id="GO:0004731">
    <property type="term" value="F:purine-nucleoside phosphorylase activity"/>
    <property type="evidence" value="ECO:0007669"/>
    <property type="project" value="UniProtKB-EC"/>
</dbReference>
<dbReference type="PANTHER" id="PTHR11904">
    <property type="entry name" value="METHYLTHIOADENOSINE/PURINE NUCLEOSIDE PHOSPHORYLASE"/>
    <property type="match status" value="1"/>
</dbReference>
<dbReference type="Proteomes" id="UP000516361">
    <property type="component" value="Chromosome"/>
</dbReference>
<name>A0A7G1G9W2_9BACT</name>
<dbReference type="PANTHER" id="PTHR11904:SF9">
    <property type="entry name" value="PURINE NUCLEOSIDE PHOSPHORYLASE-RELATED"/>
    <property type="match status" value="1"/>
</dbReference>
<feature type="binding site" evidence="6">
    <location>
        <position position="209"/>
    </location>
    <ligand>
        <name>phosphate</name>
        <dbReference type="ChEBI" id="CHEBI:43474"/>
    </ligand>
</feature>
<keyword evidence="3 5" id="KW-0328">Glycosyltransferase</keyword>
<feature type="binding site" evidence="6">
    <location>
        <position position="190"/>
    </location>
    <ligand>
        <name>a purine D-ribonucleoside</name>
        <dbReference type="ChEBI" id="CHEBI:142355"/>
    </ligand>
</feature>
<keyword evidence="4 5" id="KW-0808">Transferase</keyword>
<feature type="binding site" evidence="6">
    <location>
        <position position="59"/>
    </location>
    <ligand>
        <name>phosphate</name>
        <dbReference type="ChEBI" id="CHEBI:43474"/>
    </ligand>
</feature>
<dbReference type="AlphaFoldDB" id="A0A7G1G9W2"/>
<comment type="function">
    <text evidence="5">The purine nucleoside phosphorylases catalyze the phosphorolytic breakdown of the N-glycosidic bond in the beta-(deoxy)ribonucleoside molecules, with the formation of the corresponding free purine bases and pentose-1-phosphate.</text>
</comment>
<dbReference type="InterPro" id="IPR011270">
    <property type="entry name" value="Pur_Nuc_Pase_Ino/Guo-sp"/>
</dbReference>
<dbReference type="InParanoid" id="A0A7G1G9W2"/>
<evidence type="ECO:0000256" key="5">
    <source>
        <dbReference type="PIRNR" id="PIRNR000477"/>
    </source>
</evidence>
<reference evidence="8 9" key="1">
    <citation type="submission" date="2018-06" db="EMBL/GenBank/DDBJ databases">
        <title>Genome sequencing of Oceanotoga sp. sy52.</title>
        <authorList>
            <person name="Mori K."/>
        </authorList>
    </citation>
    <scope>NUCLEOTIDE SEQUENCE [LARGE SCALE GENOMIC DNA]</scope>
    <source>
        <strain evidence="9">sy52</strain>
    </source>
</reference>